<dbReference type="OrthoDB" id="5089392at2759"/>
<organism evidence="2">
    <name type="scientific">Rosellinia necatrix</name>
    <name type="common">White root-rot fungus</name>
    <dbReference type="NCBI Taxonomy" id="77044"/>
    <lineage>
        <taxon>Eukaryota</taxon>
        <taxon>Fungi</taxon>
        <taxon>Dikarya</taxon>
        <taxon>Ascomycota</taxon>
        <taxon>Pezizomycotina</taxon>
        <taxon>Sordariomycetes</taxon>
        <taxon>Xylariomycetidae</taxon>
        <taxon>Xylariales</taxon>
        <taxon>Xylariaceae</taxon>
        <taxon>Rosellinia</taxon>
    </lineage>
</organism>
<name>A0A1W2TEM1_ROSNE</name>
<reference evidence="2" key="1">
    <citation type="submission" date="2016-03" db="EMBL/GenBank/DDBJ databases">
        <title>Draft genome sequence of Rosellinia necatrix.</title>
        <authorList>
            <person name="Kanematsu S."/>
        </authorList>
    </citation>
    <scope>NUCLEOTIDE SEQUENCE [LARGE SCALE GENOMIC DNA]</scope>
    <source>
        <strain evidence="2">W97</strain>
    </source>
</reference>
<evidence type="ECO:0000313" key="2">
    <source>
        <dbReference type="EMBL" id="GAP86463.1"/>
    </source>
</evidence>
<dbReference type="Proteomes" id="UP000054516">
    <property type="component" value="Unassembled WGS sequence"/>
</dbReference>
<proteinExistence type="predicted"/>
<feature type="compositionally biased region" description="Basic and acidic residues" evidence="1">
    <location>
        <begin position="13"/>
        <end position="22"/>
    </location>
</feature>
<evidence type="ECO:0000256" key="1">
    <source>
        <dbReference type="SAM" id="MobiDB-lite"/>
    </source>
</evidence>
<sequence>MTNGQTTSPTRTSFDDKVEAARRQNSFGSDYSLKDKDDSQPITNQSWFKRSRSPIEATPKPNFGTVNVHTHCGRHTDQYLFGGHSIRELFSRKN</sequence>
<accession>A0A1W2TEM1</accession>
<dbReference type="EMBL" id="DF977464">
    <property type="protein sequence ID" value="GAP86463.1"/>
    <property type="molecule type" value="Genomic_DNA"/>
</dbReference>
<feature type="region of interest" description="Disordered" evidence="1">
    <location>
        <begin position="1"/>
        <end position="62"/>
    </location>
</feature>
<dbReference type="AlphaFoldDB" id="A0A1W2TEM1"/>
<gene>
    <name evidence="2" type="ORF">SAMD00023353_1901190</name>
</gene>
<protein>
    <submittedName>
        <fullName evidence="2">Putative unnamed protein product</fullName>
    </submittedName>
</protein>
<keyword evidence="3" id="KW-1185">Reference proteome</keyword>
<feature type="compositionally biased region" description="Polar residues" evidence="1">
    <location>
        <begin position="1"/>
        <end position="12"/>
    </location>
</feature>
<evidence type="ECO:0000313" key="3">
    <source>
        <dbReference type="Proteomes" id="UP000054516"/>
    </source>
</evidence>